<dbReference type="SUPFAM" id="SSF160980">
    <property type="entry name" value="SSO1389-like"/>
    <property type="match status" value="1"/>
</dbReference>
<dbReference type="eggNOG" id="COG1517">
    <property type="taxonomic scope" value="Bacteria"/>
</dbReference>
<reference evidence="1 2" key="1">
    <citation type="submission" date="2006-06" db="EMBL/GenBank/DDBJ databases">
        <title>Complete sequence of Rubrobacter xylanophilus DSM 9941.</title>
        <authorList>
            <consortium name="US DOE Joint Genome Institute"/>
            <person name="Copeland A."/>
            <person name="Lucas S."/>
            <person name="Lapidus A."/>
            <person name="Barry K."/>
            <person name="Detter J.C."/>
            <person name="Glavina del Rio T."/>
            <person name="Hammon N."/>
            <person name="Israni S."/>
            <person name="Dalin E."/>
            <person name="Tice H."/>
            <person name="Pitluck S."/>
            <person name="Munk A.C."/>
            <person name="Brettin T."/>
            <person name="Bruce D."/>
            <person name="Han C."/>
            <person name="Tapia R."/>
            <person name="Gilna P."/>
            <person name="Schmutz J."/>
            <person name="Larimer F."/>
            <person name="Land M."/>
            <person name="Hauser L."/>
            <person name="Kyrpides N."/>
            <person name="Lykidis A."/>
            <person name="da Costa M.S."/>
            <person name="Rainey F.A."/>
            <person name="Empadinhas N."/>
            <person name="Jolivet E."/>
            <person name="Battista J.R."/>
            <person name="Richardson P."/>
        </authorList>
    </citation>
    <scope>NUCLEOTIDE SEQUENCE [LARGE SCALE GENOMIC DNA]</scope>
    <source>
        <strain evidence="2">DSM 9941 / NBRC 16129 / PRD-1</strain>
    </source>
</reference>
<name>Q1AZD6_RUBXD</name>
<dbReference type="EMBL" id="CP000386">
    <property type="protein sequence ID" value="ABG03242.1"/>
    <property type="molecule type" value="Genomic_DNA"/>
</dbReference>
<dbReference type="eggNOG" id="COG1861">
    <property type="taxonomic scope" value="Bacteria"/>
</dbReference>
<organism evidence="1 2">
    <name type="scientific">Rubrobacter xylanophilus (strain DSM 9941 / JCM 11954 / NBRC 16129 / PRD-1)</name>
    <dbReference type="NCBI Taxonomy" id="266117"/>
    <lineage>
        <taxon>Bacteria</taxon>
        <taxon>Bacillati</taxon>
        <taxon>Actinomycetota</taxon>
        <taxon>Rubrobacteria</taxon>
        <taxon>Rubrobacterales</taxon>
        <taxon>Rubrobacteraceae</taxon>
        <taxon>Rubrobacter</taxon>
    </lineage>
</organism>
<dbReference type="AlphaFoldDB" id="Q1AZD6"/>
<dbReference type="STRING" id="266117.Rxyl_0265"/>
<dbReference type="NCBIfam" id="TIGR02221">
    <property type="entry name" value="cas_TM1812"/>
    <property type="match status" value="1"/>
</dbReference>
<dbReference type="Gene3D" id="3.40.50.10770">
    <property type="entry name" value="Hypothetical protein VC1899 like domain (Restriction endonuclease-like)"/>
    <property type="match status" value="1"/>
</dbReference>
<dbReference type="OrthoDB" id="5117551at2"/>
<dbReference type="Proteomes" id="UP000006637">
    <property type="component" value="Chromosome"/>
</dbReference>
<keyword evidence="2" id="KW-1185">Reference proteome</keyword>
<dbReference type="NCBIfam" id="TIGR02549">
    <property type="entry name" value="CRISPR_DxTHG"/>
    <property type="match status" value="1"/>
</dbReference>
<proteinExistence type="predicted"/>
<dbReference type="KEGG" id="rxy:Rxyl_0265"/>
<dbReference type="RefSeq" id="WP_011563260.1">
    <property type="nucleotide sequence ID" value="NC_008148.1"/>
</dbReference>
<evidence type="ECO:0000313" key="2">
    <source>
        <dbReference type="Proteomes" id="UP000006637"/>
    </source>
</evidence>
<gene>
    <name evidence="1" type="ordered locus">Rxyl_0265</name>
</gene>
<dbReference type="CDD" id="cd09732">
    <property type="entry name" value="Csx1_III-U"/>
    <property type="match status" value="1"/>
</dbReference>
<sequence length="570" mass="64621">MNKLICTLGTGRYDEVTYVFGDREKRTSMAPVAVGCCAAAGGELELVALLTQRADETHGEELRAEAEALGWRYSPVRIPVGRSEEELWEIFGRVGEHVEEGDDLVLDLTHGFRHIPALLLLSAVQYYTVRREADLLGIYYGAYEARMEDDRRPILDLTPLIDLPEWSYGVRLLRDYQLPGPLGRMLEDLQRRSHQQRREQRFTRLQEVARPLGSLEAPLVSGLPLEAGIEASRVLEGARKAEGELNRLLPMQEPWEELKAQLEAWGVSEHAKTDVPLTLEELRRQARLVEGYLEVQNLRAAATLMREIAVSAVVLHAGDTDRWLELKERQRAERELGVQGRMEEGRSPGLREVLPGARRELARLWNRITDRRNALAHAGMRENVVKFDSEDLRELHEKIKDNLENPTFWQTSVGGVGEERWLVSPLGMSPGALYTALLKERPDHLLVITSREAEGRLDEILAAAGRQDLRVHRLHLGDPFNGFEEAREKGKEALSQHARLWVSSREVVVNRTGGTTCLGWAAERLEAALRKDLGLRPRTIACVDRRSVEEQRENPYVEGEVIDIGEQEEE</sequence>
<dbReference type="HOGENOM" id="CLU_025124_1_0_11"/>
<protein>
    <submittedName>
        <fullName evidence="1">CRISPR-associated protein, Csx2 family</fullName>
    </submittedName>
</protein>
<accession>Q1AZD6</accession>
<evidence type="ECO:0000313" key="1">
    <source>
        <dbReference type="EMBL" id="ABG03242.1"/>
    </source>
</evidence>
<dbReference type="InterPro" id="IPR011742">
    <property type="entry name" value="CRISPR-assoc_prot_TM1812"/>
</dbReference>
<dbReference type="InterPro" id="IPR013383">
    <property type="entry name" value="CRISPR-assoc_prot_DxTHG_CS"/>
</dbReference>